<dbReference type="AlphaFoldDB" id="A0A498JMP5"/>
<feature type="transmembrane region" description="Helical" evidence="1">
    <location>
        <begin position="23"/>
        <end position="45"/>
    </location>
</feature>
<gene>
    <name evidence="2" type="ORF">DVH24_009662</name>
</gene>
<dbReference type="EMBL" id="RDQH01000332">
    <property type="protein sequence ID" value="RXH96820.1"/>
    <property type="molecule type" value="Genomic_DNA"/>
</dbReference>
<evidence type="ECO:0000256" key="1">
    <source>
        <dbReference type="SAM" id="Phobius"/>
    </source>
</evidence>
<accession>A0A498JMP5</accession>
<comment type="caution">
    <text evidence="2">The sequence shown here is derived from an EMBL/GenBank/DDBJ whole genome shotgun (WGS) entry which is preliminary data.</text>
</comment>
<protein>
    <submittedName>
        <fullName evidence="2">Uncharacterized protein</fullName>
    </submittedName>
</protein>
<organism evidence="2 3">
    <name type="scientific">Malus domestica</name>
    <name type="common">Apple</name>
    <name type="synonym">Pyrus malus</name>
    <dbReference type="NCBI Taxonomy" id="3750"/>
    <lineage>
        <taxon>Eukaryota</taxon>
        <taxon>Viridiplantae</taxon>
        <taxon>Streptophyta</taxon>
        <taxon>Embryophyta</taxon>
        <taxon>Tracheophyta</taxon>
        <taxon>Spermatophyta</taxon>
        <taxon>Magnoliopsida</taxon>
        <taxon>eudicotyledons</taxon>
        <taxon>Gunneridae</taxon>
        <taxon>Pentapetalae</taxon>
        <taxon>rosids</taxon>
        <taxon>fabids</taxon>
        <taxon>Rosales</taxon>
        <taxon>Rosaceae</taxon>
        <taxon>Amygdaloideae</taxon>
        <taxon>Maleae</taxon>
        <taxon>Malus</taxon>
    </lineage>
</organism>
<dbReference type="Proteomes" id="UP000290289">
    <property type="component" value="Chromosome 6"/>
</dbReference>
<evidence type="ECO:0000313" key="2">
    <source>
        <dbReference type="EMBL" id="RXH96820.1"/>
    </source>
</evidence>
<proteinExistence type="predicted"/>
<keyword evidence="3" id="KW-1185">Reference proteome</keyword>
<keyword evidence="1" id="KW-0812">Transmembrane</keyword>
<evidence type="ECO:0000313" key="3">
    <source>
        <dbReference type="Proteomes" id="UP000290289"/>
    </source>
</evidence>
<keyword evidence="1" id="KW-1133">Transmembrane helix</keyword>
<name>A0A498JMP5_MALDO</name>
<sequence length="84" mass="8877">MLCFPVACCGVFQDVQYVQTEHGTVVALSHLLLWSLAVCLFHWFLHNEVVRDGAGATRVGKHGGVACEDVSHGEKRGGAGAGLG</sequence>
<reference evidence="2 3" key="1">
    <citation type="submission" date="2018-10" db="EMBL/GenBank/DDBJ databases">
        <title>A high-quality apple genome assembly.</title>
        <authorList>
            <person name="Hu J."/>
        </authorList>
    </citation>
    <scope>NUCLEOTIDE SEQUENCE [LARGE SCALE GENOMIC DNA]</scope>
    <source>
        <strain evidence="3">cv. HFTH1</strain>
        <tissue evidence="2">Young leaf</tissue>
    </source>
</reference>
<keyword evidence="1" id="KW-0472">Membrane</keyword>